<keyword evidence="3" id="KW-0964">Secreted</keyword>
<evidence type="ECO:0000256" key="5">
    <source>
        <dbReference type="ARBA" id="ARBA00022729"/>
    </source>
</evidence>
<dbReference type="GO" id="GO:0005576">
    <property type="term" value="C:extracellular region"/>
    <property type="evidence" value="ECO:0007669"/>
    <property type="project" value="UniProtKB-SubCell"/>
</dbReference>
<feature type="chain" id="PRO_5006456594" description="trypsin" evidence="13">
    <location>
        <begin position="23"/>
        <end position="256"/>
    </location>
</feature>
<evidence type="ECO:0000256" key="13">
    <source>
        <dbReference type="SAM" id="SignalP"/>
    </source>
</evidence>
<dbReference type="PROSITE" id="PS00134">
    <property type="entry name" value="TRYPSIN_HIS"/>
    <property type="match status" value="1"/>
</dbReference>
<sequence>MIVNWSLIISLQLLTAIEVAASQRGNLRIVGGKVLSIVKAPWQVSIQVDRIHICGGSILSPSIIVTAAHCARRLRRKNSQIRAGSNYWKRGGQVAQIKKITEHPKFNAVTFENDVAILHLSTKLKFGLTTNSIQLVRKAPQKGVRVSVSGWGFTRENGFNRSRDLQYVYVKIISRKSCQNSGHAKKGTKIRTGMICAAGNNKDACQGDSGGPLIGDGKLVGIVSWGVGCARKDFPGVYTDVAFYRKWILTGSKKKV</sequence>
<comment type="catalytic activity">
    <reaction evidence="10">
        <text>Preferential cleavage: Arg-|-Xaa, Lys-|-Xaa.</text>
        <dbReference type="EC" id="3.4.21.4"/>
    </reaction>
</comment>
<dbReference type="PRINTS" id="PR00722">
    <property type="entry name" value="CHYMOTRYPSIN"/>
</dbReference>
<dbReference type="InterPro" id="IPR001254">
    <property type="entry name" value="Trypsin_dom"/>
</dbReference>
<dbReference type="PANTHER" id="PTHR24276">
    <property type="entry name" value="POLYSERASE-RELATED"/>
    <property type="match status" value="1"/>
</dbReference>
<dbReference type="Pfam" id="PF00089">
    <property type="entry name" value="Trypsin"/>
    <property type="match status" value="1"/>
</dbReference>
<organism evidence="15 16">
    <name type="scientific">Drosophila mojavensis</name>
    <name type="common">Fruit fly</name>
    <dbReference type="NCBI Taxonomy" id="7230"/>
    <lineage>
        <taxon>Eukaryota</taxon>
        <taxon>Metazoa</taxon>
        <taxon>Ecdysozoa</taxon>
        <taxon>Arthropoda</taxon>
        <taxon>Hexapoda</taxon>
        <taxon>Insecta</taxon>
        <taxon>Pterygota</taxon>
        <taxon>Neoptera</taxon>
        <taxon>Endopterygota</taxon>
        <taxon>Diptera</taxon>
        <taxon>Brachycera</taxon>
        <taxon>Muscomorpha</taxon>
        <taxon>Ephydroidea</taxon>
        <taxon>Drosophilidae</taxon>
        <taxon>Drosophila</taxon>
    </lineage>
</organism>
<keyword evidence="7 12" id="KW-0720">Serine protease</keyword>
<dbReference type="EMBL" id="CH933808">
    <property type="protein sequence ID" value="EDW10812.2"/>
    <property type="molecule type" value="Genomic_DNA"/>
</dbReference>
<evidence type="ECO:0000256" key="11">
    <source>
        <dbReference type="ARBA" id="ARBA00038868"/>
    </source>
</evidence>
<comment type="similarity">
    <text evidence="2">Belongs to the peptidase S1 family.</text>
</comment>
<evidence type="ECO:0000259" key="14">
    <source>
        <dbReference type="PROSITE" id="PS50240"/>
    </source>
</evidence>
<evidence type="ECO:0000256" key="2">
    <source>
        <dbReference type="ARBA" id="ARBA00007664"/>
    </source>
</evidence>
<evidence type="ECO:0000256" key="6">
    <source>
        <dbReference type="ARBA" id="ARBA00022801"/>
    </source>
</evidence>
<evidence type="ECO:0000256" key="4">
    <source>
        <dbReference type="ARBA" id="ARBA00022670"/>
    </source>
</evidence>
<dbReference type="SUPFAM" id="SSF50494">
    <property type="entry name" value="Trypsin-like serine proteases"/>
    <property type="match status" value="1"/>
</dbReference>
<dbReference type="InterPro" id="IPR009003">
    <property type="entry name" value="Peptidase_S1_PA"/>
</dbReference>
<evidence type="ECO:0000256" key="1">
    <source>
        <dbReference type="ARBA" id="ARBA00004239"/>
    </source>
</evidence>
<dbReference type="FunFam" id="2.40.10.10:FF:000034">
    <property type="entry name" value="Eupolytin"/>
    <property type="match status" value="1"/>
</dbReference>
<dbReference type="CDD" id="cd00190">
    <property type="entry name" value="Tryp_SPc"/>
    <property type="match status" value="1"/>
</dbReference>
<dbReference type="InterPro" id="IPR033116">
    <property type="entry name" value="TRYPSIN_SER"/>
</dbReference>
<evidence type="ECO:0000256" key="8">
    <source>
        <dbReference type="ARBA" id="ARBA00023145"/>
    </source>
</evidence>
<evidence type="ECO:0000313" key="15">
    <source>
        <dbReference type="EMBL" id="EDW10812.2"/>
    </source>
</evidence>
<dbReference type="InterPro" id="IPR018114">
    <property type="entry name" value="TRYPSIN_HIS"/>
</dbReference>
<dbReference type="SMART" id="SM00020">
    <property type="entry name" value="Tryp_SPc"/>
    <property type="match status" value="1"/>
</dbReference>
<dbReference type="MEROPS" id="S01.110"/>
<keyword evidence="8" id="KW-0865">Zymogen</keyword>
<keyword evidence="16" id="KW-1185">Reference proteome</keyword>
<gene>
    <name evidence="15" type="primary">Dmoj\GI18352</name>
    <name evidence="15" type="ORF">Dmoj_GI18352</name>
</gene>
<name>B4KM23_DROMO</name>
<evidence type="ECO:0000256" key="10">
    <source>
        <dbReference type="ARBA" id="ARBA00036320"/>
    </source>
</evidence>
<keyword evidence="6 12" id="KW-0378">Hydrolase</keyword>
<dbReference type="AlphaFoldDB" id="B4KM23"/>
<dbReference type="PROSITE" id="PS50240">
    <property type="entry name" value="TRYPSIN_DOM"/>
    <property type="match status" value="1"/>
</dbReference>
<dbReference type="InterPro" id="IPR043504">
    <property type="entry name" value="Peptidase_S1_PA_chymotrypsin"/>
</dbReference>
<dbReference type="PROSITE" id="PS00135">
    <property type="entry name" value="TRYPSIN_SER"/>
    <property type="match status" value="1"/>
</dbReference>
<dbReference type="OrthoDB" id="10012881at2759"/>
<accession>B4KM23</accession>
<dbReference type="InterPro" id="IPR050430">
    <property type="entry name" value="Peptidase_S1"/>
</dbReference>
<keyword evidence="9" id="KW-1015">Disulfide bond</keyword>
<evidence type="ECO:0000256" key="7">
    <source>
        <dbReference type="ARBA" id="ARBA00022825"/>
    </source>
</evidence>
<evidence type="ECO:0000256" key="12">
    <source>
        <dbReference type="RuleBase" id="RU363034"/>
    </source>
</evidence>
<reference evidence="15 16" key="1">
    <citation type="journal article" date="2007" name="Nature">
        <title>Evolution of genes and genomes on the Drosophila phylogeny.</title>
        <authorList>
            <consortium name="Drosophila 12 Genomes Consortium"/>
            <person name="Clark A.G."/>
            <person name="Eisen M.B."/>
            <person name="Smith D.R."/>
            <person name="Bergman C.M."/>
            <person name="Oliver B."/>
            <person name="Markow T.A."/>
            <person name="Kaufman T.C."/>
            <person name="Kellis M."/>
            <person name="Gelbart W."/>
            <person name="Iyer V.N."/>
            <person name="Pollard D.A."/>
            <person name="Sackton T.B."/>
            <person name="Larracuente A.M."/>
            <person name="Singh N.D."/>
            <person name="Abad J.P."/>
            <person name="Abt D.N."/>
            <person name="Adryan B."/>
            <person name="Aguade M."/>
            <person name="Akashi H."/>
            <person name="Anderson W.W."/>
            <person name="Aquadro C.F."/>
            <person name="Ardell D.H."/>
            <person name="Arguello R."/>
            <person name="Artieri C.G."/>
            <person name="Barbash D.A."/>
            <person name="Barker D."/>
            <person name="Barsanti P."/>
            <person name="Batterham P."/>
            <person name="Batzoglou S."/>
            <person name="Begun D."/>
            <person name="Bhutkar A."/>
            <person name="Blanco E."/>
            <person name="Bosak S.A."/>
            <person name="Bradley R.K."/>
            <person name="Brand A.D."/>
            <person name="Brent M.R."/>
            <person name="Brooks A.N."/>
            <person name="Brown R.H."/>
            <person name="Butlin R.K."/>
            <person name="Caggese C."/>
            <person name="Calvi B.R."/>
            <person name="Bernardo de Carvalho A."/>
            <person name="Caspi A."/>
            <person name="Castrezana S."/>
            <person name="Celniker S.E."/>
            <person name="Chang J.L."/>
            <person name="Chapple C."/>
            <person name="Chatterji S."/>
            <person name="Chinwalla A."/>
            <person name="Civetta A."/>
            <person name="Clifton S.W."/>
            <person name="Comeron J.M."/>
            <person name="Costello J.C."/>
            <person name="Coyne J.A."/>
            <person name="Daub J."/>
            <person name="David R.G."/>
            <person name="Delcher A.L."/>
            <person name="Delehaunty K."/>
            <person name="Do C.B."/>
            <person name="Ebling H."/>
            <person name="Edwards K."/>
            <person name="Eickbush T."/>
            <person name="Evans J.D."/>
            <person name="Filipski A."/>
            <person name="Findeiss S."/>
            <person name="Freyhult E."/>
            <person name="Fulton L."/>
            <person name="Fulton R."/>
            <person name="Garcia A.C."/>
            <person name="Gardiner A."/>
            <person name="Garfield D.A."/>
            <person name="Garvin B.E."/>
            <person name="Gibson G."/>
            <person name="Gilbert D."/>
            <person name="Gnerre S."/>
            <person name="Godfrey J."/>
            <person name="Good R."/>
            <person name="Gotea V."/>
            <person name="Gravely B."/>
            <person name="Greenberg A.J."/>
            <person name="Griffiths-Jones S."/>
            <person name="Gross S."/>
            <person name="Guigo R."/>
            <person name="Gustafson E.A."/>
            <person name="Haerty W."/>
            <person name="Hahn M.W."/>
            <person name="Halligan D.L."/>
            <person name="Halpern A.L."/>
            <person name="Halter G.M."/>
            <person name="Han M.V."/>
            <person name="Heger A."/>
            <person name="Hillier L."/>
            <person name="Hinrichs A.S."/>
            <person name="Holmes I."/>
            <person name="Hoskins R.A."/>
            <person name="Hubisz M.J."/>
            <person name="Hultmark D."/>
            <person name="Huntley M.A."/>
            <person name="Jaffe D.B."/>
            <person name="Jagadeeshan S."/>
            <person name="Jeck W.R."/>
            <person name="Johnson J."/>
            <person name="Jones C.D."/>
            <person name="Jordan W.C."/>
            <person name="Karpen G.H."/>
            <person name="Kataoka E."/>
            <person name="Keightley P.D."/>
            <person name="Kheradpour P."/>
            <person name="Kirkness E.F."/>
            <person name="Koerich L.B."/>
            <person name="Kristiansen K."/>
            <person name="Kudrna D."/>
            <person name="Kulathinal R.J."/>
            <person name="Kumar S."/>
            <person name="Kwok R."/>
            <person name="Lander E."/>
            <person name="Langley C.H."/>
            <person name="Lapoint R."/>
            <person name="Lazzaro B.P."/>
            <person name="Lee S.J."/>
            <person name="Levesque L."/>
            <person name="Li R."/>
            <person name="Lin C.F."/>
            <person name="Lin M.F."/>
            <person name="Lindblad-Toh K."/>
            <person name="Llopart A."/>
            <person name="Long M."/>
            <person name="Low L."/>
            <person name="Lozovsky E."/>
            <person name="Lu J."/>
            <person name="Luo M."/>
            <person name="Machado C.A."/>
            <person name="Makalowski W."/>
            <person name="Marzo M."/>
            <person name="Matsuda M."/>
            <person name="Matzkin L."/>
            <person name="McAllister B."/>
            <person name="McBride C.S."/>
            <person name="McKernan B."/>
            <person name="McKernan K."/>
            <person name="Mendez-Lago M."/>
            <person name="Minx P."/>
            <person name="Mollenhauer M.U."/>
            <person name="Montooth K."/>
            <person name="Mount S.M."/>
            <person name="Mu X."/>
            <person name="Myers E."/>
            <person name="Negre B."/>
            <person name="Newfeld S."/>
            <person name="Nielsen R."/>
            <person name="Noor M.A."/>
            <person name="O'Grady P."/>
            <person name="Pachter L."/>
            <person name="Papaceit M."/>
            <person name="Parisi M.J."/>
            <person name="Parisi M."/>
            <person name="Parts L."/>
            <person name="Pedersen J.S."/>
            <person name="Pesole G."/>
            <person name="Phillippy A.M."/>
            <person name="Ponting C.P."/>
            <person name="Pop M."/>
            <person name="Porcelli D."/>
            <person name="Powell J.R."/>
            <person name="Prohaska S."/>
            <person name="Pruitt K."/>
            <person name="Puig M."/>
            <person name="Quesneville H."/>
            <person name="Ram K.R."/>
            <person name="Rand D."/>
            <person name="Rasmussen M.D."/>
            <person name="Reed L.K."/>
            <person name="Reenan R."/>
            <person name="Reily A."/>
            <person name="Remington K.A."/>
            <person name="Rieger T.T."/>
            <person name="Ritchie M.G."/>
            <person name="Robin C."/>
            <person name="Rogers Y.H."/>
            <person name="Rohde C."/>
            <person name="Rozas J."/>
            <person name="Rubenfield M.J."/>
            <person name="Ruiz A."/>
            <person name="Russo S."/>
            <person name="Salzberg S.L."/>
            <person name="Sanchez-Gracia A."/>
            <person name="Saranga D.J."/>
            <person name="Sato H."/>
            <person name="Schaeffer S.W."/>
            <person name="Schatz M.C."/>
            <person name="Schlenke T."/>
            <person name="Schwartz R."/>
            <person name="Segarra C."/>
            <person name="Singh R.S."/>
            <person name="Sirot L."/>
            <person name="Sirota M."/>
            <person name="Sisneros N.B."/>
            <person name="Smith C.D."/>
            <person name="Smith T.F."/>
            <person name="Spieth J."/>
            <person name="Stage D.E."/>
            <person name="Stark A."/>
            <person name="Stephan W."/>
            <person name="Strausberg R.L."/>
            <person name="Strempel S."/>
            <person name="Sturgill D."/>
            <person name="Sutton G."/>
            <person name="Sutton G.G."/>
            <person name="Tao W."/>
            <person name="Teichmann S."/>
            <person name="Tobari Y.N."/>
            <person name="Tomimura Y."/>
            <person name="Tsolas J.M."/>
            <person name="Valente V.L."/>
            <person name="Venter E."/>
            <person name="Venter J.C."/>
            <person name="Vicario S."/>
            <person name="Vieira F.G."/>
            <person name="Vilella A.J."/>
            <person name="Villasante A."/>
            <person name="Walenz B."/>
            <person name="Wang J."/>
            <person name="Wasserman M."/>
            <person name="Watts T."/>
            <person name="Wilson D."/>
            <person name="Wilson R.K."/>
            <person name="Wing R.A."/>
            <person name="Wolfner M.F."/>
            <person name="Wong A."/>
            <person name="Wong G.K."/>
            <person name="Wu C.I."/>
            <person name="Wu G."/>
            <person name="Yamamoto D."/>
            <person name="Yang H.P."/>
            <person name="Yang S.P."/>
            <person name="Yorke J.A."/>
            <person name="Yoshida K."/>
            <person name="Zdobnov E."/>
            <person name="Zhang P."/>
            <person name="Zhang Y."/>
            <person name="Zimin A.V."/>
            <person name="Baldwin J."/>
            <person name="Abdouelleil A."/>
            <person name="Abdulkadir J."/>
            <person name="Abebe A."/>
            <person name="Abera B."/>
            <person name="Abreu J."/>
            <person name="Acer S.C."/>
            <person name="Aftuck L."/>
            <person name="Alexander A."/>
            <person name="An P."/>
            <person name="Anderson E."/>
            <person name="Anderson S."/>
            <person name="Arachi H."/>
            <person name="Azer M."/>
            <person name="Bachantsang P."/>
            <person name="Barry A."/>
            <person name="Bayul T."/>
            <person name="Berlin A."/>
            <person name="Bessette D."/>
            <person name="Bloom T."/>
            <person name="Blye J."/>
            <person name="Boguslavskiy L."/>
            <person name="Bonnet C."/>
            <person name="Boukhgalter B."/>
            <person name="Bourzgui I."/>
            <person name="Brown A."/>
            <person name="Cahill P."/>
            <person name="Channer S."/>
            <person name="Cheshatsang Y."/>
            <person name="Chuda L."/>
            <person name="Citroen M."/>
            <person name="Collymore A."/>
            <person name="Cooke P."/>
            <person name="Costello M."/>
            <person name="D'Aco K."/>
            <person name="Daza R."/>
            <person name="De Haan G."/>
            <person name="DeGray S."/>
            <person name="DeMaso C."/>
            <person name="Dhargay N."/>
            <person name="Dooley K."/>
            <person name="Dooley E."/>
            <person name="Doricent M."/>
            <person name="Dorje P."/>
            <person name="Dorjee K."/>
            <person name="Dupes A."/>
            <person name="Elong R."/>
            <person name="Falk J."/>
            <person name="Farina A."/>
            <person name="Faro S."/>
            <person name="Ferguson D."/>
            <person name="Fisher S."/>
            <person name="Foley C.D."/>
            <person name="Franke A."/>
            <person name="Friedrich D."/>
            <person name="Gadbois L."/>
            <person name="Gearin G."/>
            <person name="Gearin C.R."/>
            <person name="Giannoukos G."/>
            <person name="Goode T."/>
            <person name="Graham J."/>
            <person name="Grandbois E."/>
            <person name="Grewal S."/>
            <person name="Gyaltsen K."/>
            <person name="Hafez N."/>
            <person name="Hagos B."/>
            <person name="Hall J."/>
            <person name="Henson C."/>
            <person name="Hollinger A."/>
            <person name="Honan T."/>
            <person name="Huard M.D."/>
            <person name="Hughes L."/>
            <person name="Hurhula B."/>
            <person name="Husby M.E."/>
            <person name="Kamat A."/>
            <person name="Kanga B."/>
            <person name="Kashin S."/>
            <person name="Khazanovich D."/>
            <person name="Kisner P."/>
            <person name="Lance K."/>
            <person name="Lara M."/>
            <person name="Lee W."/>
            <person name="Lennon N."/>
            <person name="Letendre F."/>
            <person name="LeVine R."/>
            <person name="Lipovsky A."/>
            <person name="Liu X."/>
            <person name="Liu J."/>
            <person name="Liu S."/>
            <person name="Lokyitsang T."/>
            <person name="Lokyitsang Y."/>
            <person name="Lubonja R."/>
            <person name="Lui A."/>
            <person name="MacDonald P."/>
            <person name="Magnisalis V."/>
            <person name="Maru K."/>
            <person name="Matthews C."/>
            <person name="McCusker W."/>
            <person name="McDonough S."/>
            <person name="Mehta T."/>
            <person name="Meldrim J."/>
            <person name="Meneus L."/>
            <person name="Mihai O."/>
            <person name="Mihalev A."/>
            <person name="Mihova T."/>
            <person name="Mittelman R."/>
            <person name="Mlenga V."/>
            <person name="Montmayeur A."/>
            <person name="Mulrain L."/>
            <person name="Navidi A."/>
            <person name="Naylor J."/>
            <person name="Negash T."/>
            <person name="Nguyen T."/>
            <person name="Nguyen N."/>
            <person name="Nicol R."/>
            <person name="Norbu C."/>
            <person name="Norbu N."/>
            <person name="Novod N."/>
            <person name="O'Neill B."/>
            <person name="Osman S."/>
            <person name="Markiewicz E."/>
            <person name="Oyono O.L."/>
            <person name="Patti C."/>
            <person name="Phunkhang P."/>
            <person name="Pierre F."/>
            <person name="Priest M."/>
            <person name="Raghuraman S."/>
            <person name="Rege F."/>
            <person name="Reyes R."/>
            <person name="Rise C."/>
            <person name="Rogov P."/>
            <person name="Ross K."/>
            <person name="Ryan E."/>
            <person name="Settipalli S."/>
            <person name="Shea T."/>
            <person name="Sherpa N."/>
            <person name="Shi L."/>
            <person name="Shih D."/>
            <person name="Sparrow T."/>
            <person name="Spaulding J."/>
            <person name="Stalker J."/>
            <person name="Stange-Thomann N."/>
            <person name="Stavropoulos S."/>
            <person name="Stone C."/>
            <person name="Strader C."/>
            <person name="Tesfaye S."/>
            <person name="Thomson T."/>
            <person name="Thoulutsang Y."/>
            <person name="Thoulutsang D."/>
            <person name="Topham K."/>
            <person name="Topping I."/>
            <person name="Tsamla T."/>
            <person name="Vassiliev H."/>
            <person name="Vo A."/>
            <person name="Wangchuk T."/>
            <person name="Wangdi T."/>
            <person name="Weiand M."/>
            <person name="Wilkinson J."/>
            <person name="Wilson A."/>
            <person name="Yadav S."/>
            <person name="Young G."/>
            <person name="Yu Q."/>
            <person name="Zembek L."/>
            <person name="Zhong D."/>
            <person name="Zimmer A."/>
            <person name="Zwirko Z."/>
            <person name="Jaffe D.B."/>
            <person name="Alvarez P."/>
            <person name="Brockman W."/>
            <person name="Butler J."/>
            <person name="Chin C."/>
            <person name="Gnerre S."/>
            <person name="Grabherr M."/>
            <person name="Kleber M."/>
            <person name="Mauceli E."/>
            <person name="MacCallum I."/>
        </authorList>
    </citation>
    <scope>NUCLEOTIDE SEQUENCE [LARGE SCALE GENOMIC DNA]</scope>
    <source>
        <strain evidence="16">Tucson 15081-1352.22</strain>
    </source>
</reference>
<feature type="domain" description="Peptidase S1" evidence="14">
    <location>
        <begin position="29"/>
        <end position="253"/>
    </location>
</feature>
<keyword evidence="5 13" id="KW-0732">Signal</keyword>
<comment type="subcellular location">
    <subcellularLocation>
        <location evidence="1">Secreted</location>
        <location evidence="1">Extracellular space</location>
    </subcellularLocation>
</comment>
<evidence type="ECO:0000256" key="9">
    <source>
        <dbReference type="ARBA" id="ARBA00023157"/>
    </source>
</evidence>
<keyword evidence="4 12" id="KW-0645">Protease</keyword>
<proteinExistence type="inferred from homology"/>
<dbReference type="GO" id="GO:0004252">
    <property type="term" value="F:serine-type endopeptidase activity"/>
    <property type="evidence" value="ECO:0007669"/>
    <property type="project" value="UniProtKB-EC"/>
</dbReference>
<evidence type="ECO:0000256" key="3">
    <source>
        <dbReference type="ARBA" id="ARBA00022525"/>
    </source>
</evidence>
<dbReference type="Proteomes" id="UP000009192">
    <property type="component" value="Unassembled WGS sequence"/>
</dbReference>
<protein>
    <recommendedName>
        <fullName evidence="11">trypsin</fullName>
        <ecNumber evidence="11">3.4.21.4</ecNumber>
    </recommendedName>
</protein>
<dbReference type="EC" id="3.4.21.4" evidence="11"/>
<dbReference type="GO" id="GO:0006508">
    <property type="term" value="P:proteolysis"/>
    <property type="evidence" value="ECO:0007669"/>
    <property type="project" value="UniProtKB-KW"/>
</dbReference>
<dbReference type="PANTHER" id="PTHR24276:SF91">
    <property type="entry name" value="AT26814P-RELATED"/>
    <property type="match status" value="1"/>
</dbReference>
<feature type="signal peptide" evidence="13">
    <location>
        <begin position="1"/>
        <end position="22"/>
    </location>
</feature>
<evidence type="ECO:0000313" key="16">
    <source>
        <dbReference type="Proteomes" id="UP000009192"/>
    </source>
</evidence>
<dbReference type="eggNOG" id="KOG3627">
    <property type="taxonomic scope" value="Eukaryota"/>
</dbReference>
<dbReference type="KEGG" id="dmo:Dmoj_GI18352"/>
<dbReference type="InterPro" id="IPR001314">
    <property type="entry name" value="Peptidase_S1A"/>
</dbReference>
<dbReference type="Gene3D" id="2.40.10.10">
    <property type="entry name" value="Trypsin-like serine proteases"/>
    <property type="match status" value="1"/>
</dbReference>
<dbReference type="SMR" id="B4KM23"/>
<dbReference type="HOGENOM" id="CLU_006842_7_0_1"/>
<dbReference type="InParanoid" id="B4KM23"/>